<feature type="non-terminal residue" evidence="2">
    <location>
        <position position="1"/>
    </location>
</feature>
<dbReference type="Pfam" id="PF12728">
    <property type="entry name" value="HTH_17"/>
    <property type="match status" value="1"/>
</dbReference>
<dbReference type="InterPro" id="IPR010093">
    <property type="entry name" value="SinI_DNA-bd"/>
</dbReference>
<dbReference type="EMBL" id="BARW01010863">
    <property type="protein sequence ID" value="GAI81402.1"/>
    <property type="molecule type" value="Genomic_DNA"/>
</dbReference>
<protein>
    <recommendedName>
        <fullName evidence="1">Helix-turn-helix domain-containing protein</fullName>
    </recommendedName>
</protein>
<proteinExistence type="predicted"/>
<feature type="domain" description="Helix-turn-helix" evidence="1">
    <location>
        <begin position="1"/>
        <end position="44"/>
    </location>
</feature>
<dbReference type="InterPro" id="IPR041657">
    <property type="entry name" value="HTH_17"/>
</dbReference>
<name>X1RKV4_9ZZZZ</name>
<sequence>EAAEILGVHTGTLKRLCREKKIVAEKIHNGWLIHSDVVQEFAKRYDGRRGRPANNVAGSK</sequence>
<reference evidence="2" key="1">
    <citation type="journal article" date="2014" name="Front. Microbiol.">
        <title>High frequency of phylogenetically diverse reductive dehalogenase-homologous genes in deep subseafloor sedimentary metagenomes.</title>
        <authorList>
            <person name="Kawai M."/>
            <person name="Futagami T."/>
            <person name="Toyoda A."/>
            <person name="Takaki Y."/>
            <person name="Nishi S."/>
            <person name="Hori S."/>
            <person name="Arai W."/>
            <person name="Tsubouchi T."/>
            <person name="Morono Y."/>
            <person name="Uchiyama I."/>
            <person name="Ito T."/>
            <person name="Fujiyama A."/>
            <person name="Inagaki F."/>
            <person name="Takami H."/>
        </authorList>
    </citation>
    <scope>NUCLEOTIDE SEQUENCE</scope>
    <source>
        <strain evidence="2">Expedition CK06-06</strain>
    </source>
</reference>
<dbReference type="NCBIfam" id="TIGR01764">
    <property type="entry name" value="excise"/>
    <property type="match status" value="1"/>
</dbReference>
<organism evidence="2">
    <name type="scientific">marine sediment metagenome</name>
    <dbReference type="NCBI Taxonomy" id="412755"/>
    <lineage>
        <taxon>unclassified sequences</taxon>
        <taxon>metagenomes</taxon>
        <taxon>ecological metagenomes</taxon>
    </lineage>
</organism>
<evidence type="ECO:0000313" key="2">
    <source>
        <dbReference type="EMBL" id="GAI81402.1"/>
    </source>
</evidence>
<gene>
    <name evidence="2" type="ORF">S12H4_21192</name>
</gene>
<accession>X1RKV4</accession>
<dbReference type="AlphaFoldDB" id="X1RKV4"/>
<comment type="caution">
    <text evidence="2">The sequence shown here is derived from an EMBL/GenBank/DDBJ whole genome shotgun (WGS) entry which is preliminary data.</text>
</comment>
<evidence type="ECO:0000259" key="1">
    <source>
        <dbReference type="Pfam" id="PF12728"/>
    </source>
</evidence>
<dbReference type="GO" id="GO:0003677">
    <property type="term" value="F:DNA binding"/>
    <property type="evidence" value="ECO:0007669"/>
    <property type="project" value="InterPro"/>
</dbReference>